<evidence type="ECO:0000256" key="2">
    <source>
        <dbReference type="ARBA" id="ARBA00005297"/>
    </source>
</evidence>
<evidence type="ECO:0000256" key="5">
    <source>
        <dbReference type="ARBA" id="ARBA00041564"/>
    </source>
</evidence>
<feature type="domain" description="Chorismate-utilising enzyme C-terminal" evidence="6">
    <location>
        <begin position="170"/>
        <end position="417"/>
    </location>
</feature>
<dbReference type="EMBL" id="PDJQ01000001">
    <property type="protein sequence ID" value="PFG74724.1"/>
    <property type="molecule type" value="Genomic_DNA"/>
</dbReference>
<dbReference type="NCBIfam" id="TIGR00543">
    <property type="entry name" value="isochor_syn"/>
    <property type="match status" value="1"/>
</dbReference>
<protein>
    <recommendedName>
        <fullName evidence="3">isochorismate synthase</fullName>
        <ecNumber evidence="3">5.4.4.2</ecNumber>
    </recommendedName>
    <alternativeName>
        <fullName evidence="5">Isochorismate mutase</fullName>
    </alternativeName>
</protein>
<keyword evidence="4" id="KW-0413">Isomerase</keyword>
<evidence type="ECO:0000313" key="7">
    <source>
        <dbReference type="EMBL" id="PFG74724.1"/>
    </source>
</evidence>
<dbReference type="Proteomes" id="UP000223071">
    <property type="component" value="Unassembled WGS sequence"/>
</dbReference>
<name>A0A2A9HFE2_TEPT2</name>
<dbReference type="PANTHER" id="PTHR42839:SF2">
    <property type="entry name" value="ISOCHORISMATE SYNTHASE ENTC"/>
    <property type="match status" value="1"/>
</dbReference>
<dbReference type="GO" id="GO:0008909">
    <property type="term" value="F:isochorismate synthase activity"/>
    <property type="evidence" value="ECO:0007669"/>
    <property type="project" value="UniProtKB-EC"/>
</dbReference>
<dbReference type="InterPro" id="IPR019999">
    <property type="entry name" value="Anth_synth_I-like"/>
</dbReference>
<dbReference type="AlphaFoldDB" id="A0A2A9HFE2"/>
<evidence type="ECO:0000256" key="1">
    <source>
        <dbReference type="ARBA" id="ARBA00000799"/>
    </source>
</evidence>
<proteinExistence type="inferred from homology"/>
<dbReference type="SUPFAM" id="SSF56322">
    <property type="entry name" value="ADC synthase"/>
    <property type="match status" value="1"/>
</dbReference>
<dbReference type="PRINTS" id="PR00095">
    <property type="entry name" value="ANTSNTHASEI"/>
</dbReference>
<evidence type="ECO:0000256" key="3">
    <source>
        <dbReference type="ARBA" id="ARBA00012824"/>
    </source>
</evidence>
<sequence>MIATSTSQPTASLTAAPEAISATPLSAGTVEWYRTRGERWLREHATVTWERPSRGLQVFGLGTATRRVGARGEGLREARAAIEELLVGLRESPAGALAPMAFLAASFDPGNPLRDPAWDAFGGWQILLPAITIVRRGHQWSGVACAGDFPAGLIDEAAPLEEQTWAHLGSAIAEAVAEIRAGRYQKVVLAGSRVIPVGHTAPADIIARLVAAFPTTCIFSIRVGGWTWLGASPEPLAEVQHGRLSVVSLAGSRRRGRDSAEDAALEAELLASEKERWEHRLVVEAIRQEVGELAGGLEIPGEPTVMKLANIQHLYTPIAASLAPGASLLDVVGRLHPTPAVGGWPRDAALDAIRRLERMDRGWYAGPVGWVDPSGNGEFVVGLRTALVGGGRARLYAGAGIVADSAPAAELEEIETKFDALRGVIHR</sequence>
<dbReference type="Pfam" id="PF00425">
    <property type="entry name" value="Chorismate_bind"/>
    <property type="match status" value="1"/>
</dbReference>
<evidence type="ECO:0000259" key="6">
    <source>
        <dbReference type="Pfam" id="PF00425"/>
    </source>
</evidence>
<dbReference type="InterPro" id="IPR015890">
    <property type="entry name" value="Chorismate_C"/>
</dbReference>
<gene>
    <name evidence="7" type="ORF">A9A59_1965</name>
</gene>
<reference evidence="7 8" key="1">
    <citation type="submission" date="2017-09" db="EMBL/GenBank/DDBJ databases">
        <title>Sequencing the genomes of two abundant thermophiles in Great Basin hot springs: Thermocrinis jamiesonii and novel Chloroflexi Thermoflexus hugenholtzii.</title>
        <authorList>
            <person name="Hedlund B."/>
        </authorList>
    </citation>
    <scope>NUCLEOTIDE SEQUENCE [LARGE SCALE GENOMIC DNA]</scope>
    <source>
        <strain evidence="7 8">G233</strain>
    </source>
</reference>
<keyword evidence="8" id="KW-1185">Reference proteome</keyword>
<dbReference type="InterPro" id="IPR004561">
    <property type="entry name" value="IsoChor_synthase"/>
</dbReference>
<comment type="caution">
    <text evidence="7">The sequence shown here is derived from an EMBL/GenBank/DDBJ whole genome shotgun (WGS) entry which is preliminary data.</text>
</comment>
<comment type="similarity">
    <text evidence="2">Belongs to the isochorismate synthase family.</text>
</comment>
<dbReference type="EC" id="5.4.4.2" evidence="3"/>
<evidence type="ECO:0000256" key="4">
    <source>
        <dbReference type="ARBA" id="ARBA00023235"/>
    </source>
</evidence>
<evidence type="ECO:0000313" key="8">
    <source>
        <dbReference type="Proteomes" id="UP000223071"/>
    </source>
</evidence>
<dbReference type="InterPro" id="IPR005801">
    <property type="entry name" value="ADC_synthase"/>
</dbReference>
<dbReference type="Gene3D" id="3.60.120.10">
    <property type="entry name" value="Anthranilate synthase"/>
    <property type="match status" value="1"/>
</dbReference>
<comment type="catalytic activity">
    <reaction evidence="1">
        <text>chorismate = isochorismate</text>
        <dbReference type="Rhea" id="RHEA:18985"/>
        <dbReference type="ChEBI" id="CHEBI:29748"/>
        <dbReference type="ChEBI" id="CHEBI:29780"/>
        <dbReference type="EC" id="5.4.4.2"/>
    </reaction>
</comment>
<organism evidence="7 8">
    <name type="scientific">Tepidiforma thermophila (strain KCTC 52669 / CGMCC 1.13589 / G233)</name>
    <dbReference type="NCBI Taxonomy" id="2761530"/>
    <lineage>
        <taxon>Bacteria</taxon>
        <taxon>Bacillati</taxon>
        <taxon>Chloroflexota</taxon>
        <taxon>Tepidiformia</taxon>
        <taxon>Tepidiformales</taxon>
        <taxon>Tepidiformaceae</taxon>
        <taxon>Tepidiforma</taxon>
    </lineage>
</organism>
<dbReference type="PANTHER" id="PTHR42839">
    <property type="entry name" value="ISOCHORISMATE SYNTHASE ENTC"/>
    <property type="match status" value="1"/>
</dbReference>
<accession>A0A2A9HFE2</accession>